<dbReference type="UniPathway" id="UPA00705"/>
<dbReference type="CDD" id="cd00923">
    <property type="entry name" value="Cyt_c_Oxidase_Va"/>
    <property type="match status" value="1"/>
</dbReference>
<keyword evidence="6 13" id="KW-0999">Mitochondrion inner membrane</keyword>
<evidence type="ECO:0000256" key="5">
    <source>
        <dbReference type="ARBA" id="ARBA00022723"/>
    </source>
</evidence>
<dbReference type="PANTHER" id="PTHR14200">
    <property type="entry name" value="CYTOCHROME C OXIDASE POLYPEPTIDE"/>
    <property type="match status" value="1"/>
</dbReference>
<evidence type="ECO:0000313" key="15">
    <source>
        <dbReference type="EMBL" id="TIB40479.1"/>
    </source>
</evidence>
<evidence type="ECO:0000256" key="8">
    <source>
        <dbReference type="ARBA" id="ARBA00023004"/>
    </source>
</evidence>
<evidence type="ECO:0000256" key="6">
    <source>
        <dbReference type="ARBA" id="ARBA00022792"/>
    </source>
</evidence>
<evidence type="ECO:0000256" key="13">
    <source>
        <dbReference type="RuleBase" id="RU368103"/>
    </source>
</evidence>
<accession>A0A4T0GR36</accession>
<comment type="subunit">
    <text evidence="13">Component of the cytochrome c oxidase (complex IV, CIV), a multisubunit enzyme composed of a catalytic core of 3 subunits and several supernumerary subunits.</text>
</comment>
<dbReference type="SUPFAM" id="SSF48479">
    <property type="entry name" value="Cytochrome c oxidase subunit E"/>
    <property type="match status" value="1"/>
</dbReference>
<evidence type="ECO:0000313" key="16">
    <source>
        <dbReference type="Proteomes" id="UP000306954"/>
    </source>
</evidence>
<evidence type="ECO:0000256" key="4">
    <source>
        <dbReference type="ARBA" id="ARBA00022617"/>
    </source>
</evidence>
<dbReference type="EMBL" id="SPOI01000015">
    <property type="protein sequence ID" value="TIB40479.1"/>
    <property type="molecule type" value="Genomic_DNA"/>
</dbReference>
<evidence type="ECO:0000256" key="12">
    <source>
        <dbReference type="ARBA" id="ARBA00082700"/>
    </source>
</evidence>
<dbReference type="GO" id="GO:0045277">
    <property type="term" value="C:respiratory chain complex IV"/>
    <property type="evidence" value="ECO:0007669"/>
    <property type="project" value="UniProtKB-UniRule"/>
</dbReference>
<dbReference type="InterPro" id="IPR003204">
    <property type="entry name" value="Cyt_c_oxidase_su5A/6"/>
</dbReference>
<evidence type="ECO:0000313" key="17">
    <source>
        <dbReference type="Proteomes" id="UP000310689"/>
    </source>
</evidence>
<dbReference type="Proteomes" id="UP000310689">
    <property type="component" value="Unassembled WGS sequence"/>
</dbReference>
<evidence type="ECO:0000256" key="10">
    <source>
        <dbReference type="ARBA" id="ARBA00023136"/>
    </source>
</evidence>
<dbReference type="FunFam" id="1.25.40.40:FF:000001">
    <property type="entry name" value="Cytochrome c oxidase subunit VI"/>
    <property type="match status" value="1"/>
</dbReference>
<organism evidence="15 17">
    <name type="scientific">Wallemia ichthyophaga</name>
    <dbReference type="NCBI Taxonomy" id="245174"/>
    <lineage>
        <taxon>Eukaryota</taxon>
        <taxon>Fungi</taxon>
        <taxon>Dikarya</taxon>
        <taxon>Basidiomycota</taxon>
        <taxon>Wallemiomycotina</taxon>
        <taxon>Wallemiomycetes</taxon>
        <taxon>Wallemiales</taxon>
        <taxon>Wallemiaceae</taxon>
        <taxon>Wallemia</taxon>
    </lineage>
</organism>
<keyword evidence="10 13" id="KW-0472">Membrane</keyword>
<keyword evidence="7 13" id="KW-0809">Transit peptide</keyword>
<dbReference type="Proteomes" id="UP000306954">
    <property type="component" value="Unassembled WGS sequence"/>
</dbReference>
<dbReference type="PANTHER" id="PTHR14200:SF11">
    <property type="entry name" value="CYTOCHROME C OXIDASE SUBUNIT 5A, MITOCHONDRIAL"/>
    <property type="match status" value="1"/>
</dbReference>
<dbReference type="Gene3D" id="1.25.40.40">
    <property type="entry name" value="Cytochrome c oxidase, subunit Va/VI"/>
    <property type="match status" value="1"/>
</dbReference>
<evidence type="ECO:0000256" key="11">
    <source>
        <dbReference type="ARBA" id="ARBA00070174"/>
    </source>
</evidence>
<comment type="pathway">
    <text evidence="2 13">Energy metabolism; oxidative phosphorylation.</text>
</comment>
<protein>
    <recommendedName>
        <fullName evidence="11 13">Cytochrome c oxidase subunit 6, mitochondrial</fullName>
    </recommendedName>
    <alternativeName>
        <fullName evidence="12 13">Cytochrome c oxidase polypeptide VI</fullName>
    </alternativeName>
</protein>
<proteinExistence type="inferred from homology"/>
<comment type="function">
    <text evidence="13">Component of the cytochrome c oxidase, the last enzyme in the mitochondrial electron transport chain which drives oxidative phosphorylation. The respiratory chain contains 3 multisubunit complexes succinate dehydrogenase (complex II, CII), ubiquinol-cytochrome c oxidoreductase (cytochrome b-c1 complex, complex III, CIII) and cytochrome c oxidase (complex IV, CIV), that cooperate to transfer electrons derived from NADH and succinate to molecular oxygen, creating an electrochemical gradient over the inner membrane that drives transmembrane transport and the ATP synthase. Cytochrome c oxidase is the component of the respiratory chain that catalyzes the reduction of oxygen to water. Electrons originating from reduced cytochrome c in the intermembrane space (IMS) are transferred via the dinuclear copper A center (CU(A)) of subunit 2 and heme A of subunit 1 to the active site in subunit 1, a binuclear center (BNC) formed by heme A3 and copper B (CU(B)). The BNC reduces molecular oxygen to 2 water molecules using 4 electrons from cytochrome c in the IMS and 4 protons from the mitochondrial matrix.</text>
</comment>
<name>A0A4T0GR36_WALIC</name>
<evidence type="ECO:0000256" key="2">
    <source>
        <dbReference type="ARBA" id="ARBA00004673"/>
    </source>
</evidence>
<evidence type="ECO:0000256" key="1">
    <source>
        <dbReference type="ARBA" id="ARBA00004443"/>
    </source>
</evidence>
<dbReference type="InterPro" id="IPR036545">
    <property type="entry name" value="Cyt_c_oxidase_su5A/6_sf"/>
</dbReference>
<evidence type="ECO:0000256" key="9">
    <source>
        <dbReference type="ARBA" id="ARBA00023128"/>
    </source>
</evidence>
<dbReference type="EMBL" id="SPOF01000015">
    <property type="protein sequence ID" value="TIB13226.1"/>
    <property type="molecule type" value="Genomic_DNA"/>
</dbReference>
<comment type="caution">
    <text evidence="15">The sequence shown here is derived from an EMBL/GenBank/DDBJ whole genome shotgun (WGS) entry which is preliminary data.</text>
</comment>
<reference evidence="16 17" key="1">
    <citation type="submission" date="2019-03" db="EMBL/GenBank/DDBJ databases">
        <title>Sequencing 23 genomes of Wallemia ichthyophaga.</title>
        <authorList>
            <person name="Gostincar C."/>
        </authorList>
    </citation>
    <scope>NUCLEOTIDE SEQUENCE [LARGE SCALE GENOMIC DNA]</scope>
    <source>
        <strain evidence="15 17">EXF-6200</strain>
        <strain evidence="14 16">EXF-8621</strain>
    </source>
</reference>
<comment type="similarity">
    <text evidence="3 13">Belongs to the cytochrome c oxidase subunit 5A family.</text>
</comment>
<keyword evidence="9 13" id="KW-0496">Mitochondrion</keyword>
<evidence type="ECO:0000313" key="14">
    <source>
        <dbReference type="EMBL" id="TIB13226.1"/>
    </source>
</evidence>
<dbReference type="GO" id="GO:0006123">
    <property type="term" value="P:mitochondrial electron transport, cytochrome c to oxygen"/>
    <property type="evidence" value="ECO:0007669"/>
    <property type="project" value="UniProtKB-UniRule"/>
</dbReference>
<dbReference type="OMA" id="CFAYDIV"/>
<keyword evidence="8 13" id="KW-0408">Iron</keyword>
<evidence type="ECO:0000256" key="3">
    <source>
        <dbReference type="ARBA" id="ARBA00007972"/>
    </source>
</evidence>
<dbReference type="Pfam" id="PF02284">
    <property type="entry name" value="COX5A"/>
    <property type="match status" value="1"/>
</dbReference>
<dbReference type="GO" id="GO:0005743">
    <property type="term" value="C:mitochondrial inner membrane"/>
    <property type="evidence" value="ECO:0007669"/>
    <property type="project" value="UniProtKB-SubCell"/>
</dbReference>
<dbReference type="GO" id="GO:0046872">
    <property type="term" value="F:metal ion binding"/>
    <property type="evidence" value="ECO:0007669"/>
    <property type="project" value="UniProtKB-UniRule"/>
</dbReference>
<comment type="subcellular location">
    <subcellularLocation>
        <location evidence="1 13">Mitochondrion inner membrane</location>
        <topology evidence="1 13">Peripheral membrane protein</topology>
        <orientation evidence="1 13">Matrix side</orientation>
    </subcellularLocation>
</comment>
<dbReference type="OrthoDB" id="5778907at2759"/>
<dbReference type="AlphaFoldDB" id="A0A4T0GR36"/>
<evidence type="ECO:0000256" key="7">
    <source>
        <dbReference type="ARBA" id="ARBA00022946"/>
    </source>
</evidence>
<keyword evidence="5 13" id="KW-0479">Metal-binding</keyword>
<sequence>MFGVLRTAVNARALSRVSLTPSIPITQVRQYSAGHEEESFEDFTKRYTAFFDQVEDLFELQRGLNNCFAYDLVPAPEICESAIRASRRVNDFSTAVRIFEGIKEKVENQGQYEQYLDALKPLREELGIPTREELNA</sequence>
<keyword evidence="4 13" id="KW-0349">Heme</keyword>
<gene>
    <name evidence="15" type="ORF">E3P86_00653</name>
    <name evidence="14" type="ORF">E3P90_01685</name>
</gene>